<accession>A0A8J2S6I0</accession>
<dbReference type="OrthoDB" id="415358at2759"/>
<name>A0A8J2S6I0_9STRA</name>
<protein>
    <recommendedName>
        <fullName evidence="3">JmjC domain-containing protein</fullName>
    </recommendedName>
</protein>
<evidence type="ECO:0000256" key="2">
    <source>
        <dbReference type="SAM" id="MobiDB-lite"/>
    </source>
</evidence>
<evidence type="ECO:0000256" key="1">
    <source>
        <dbReference type="SAM" id="Coils"/>
    </source>
</evidence>
<dbReference type="InterPro" id="IPR003347">
    <property type="entry name" value="JmjC_dom"/>
</dbReference>
<dbReference type="PANTHER" id="PTHR12461">
    <property type="entry name" value="HYPOXIA-INDUCIBLE FACTOR 1 ALPHA INHIBITOR-RELATED"/>
    <property type="match status" value="1"/>
</dbReference>
<evidence type="ECO:0000313" key="4">
    <source>
        <dbReference type="EMBL" id="CAH0365533.1"/>
    </source>
</evidence>
<feature type="coiled-coil region" evidence="1">
    <location>
        <begin position="27"/>
        <end position="61"/>
    </location>
</feature>
<evidence type="ECO:0000259" key="3">
    <source>
        <dbReference type="PROSITE" id="PS51184"/>
    </source>
</evidence>
<dbReference type="InterPro" id="IPR014710">
    <property type="entry name" value="RmlC-like_jellyroll"/>
</dbReference>
<dbReference type="EMBL" id="CAKKNE010000001">
    <property type="protein sequence ID" value="CAH0365533.1"/>
    <property type="molecule type" value="Genomic_DNA"/>
</dbReference>
<feature type="region of interest" description="Disordered" evidence="2">
    <location>
        <begin position="100"/>
        <end position="128"/>
    </location>
</feature>
<dbReference type="InterPro" id="IPR041667">
    <property type="entry name" value="Cupin_8"/>
</dbReference>
<dbReference type="PANTHER" id="PTHR12461:SF98">
    <property type="entry name" value="CUPIN-LIKE DOMAIN-CONTAINING PROTEIN"/>
    <property type="match status" value="1"/>
</dbReference>
<dbReference type="SUPFAM" id="SSF51197">
    <property type="entry name" value="Clavaminate synthase-like"/>
    <property type="match status" value="1"/>
</dbReference>
<feature type="domain" description="JmjC" evidence="3">
    <location>
        <begin position="322"/>
        <end position="498"/>
    </location>
</feature>
<dbReference type="Gene3D" id="2.60.120.10">
    <property type="entry name" value="Jelly Rolls"/>
    <property type="match status" value="1"/>
</dbReference>
<feature type="compositionally biased region" description="Basic and acidic residues" evidence="2">
    <location>
        <begin position="105"/>
        <end position="120"/>
    </location>
</feature>
<comment type="caution">
    <text evidence="4">The sequence shown here is derived from an EMBL/GenBank/DDBJ whole genome shotgun (WGS) entry which is preliminary data.</text>
</comment>
<dbReference type="Proteomes" id="UP000789595">
    <property type="component" value="Unassembled WGS sequence"/>
</dbReference>
<dbReference type="AlphaFoldDB" id="A0A8J2S6I0"/>
<keyword evidence="1" id="KW-0175">Coiled coil</keyword>
<dbReference type="PROSITE" id="PS51184">
    <property type="entry name" value="JMJC"/>
    <property type="match status" value="1"/>
</dbReference>
<evidence type="ECO:0000313" key="5">
    <source>
        <dbReference type="Proteomes" id="UP000789595"/>
    </source>
</evidence>
<organism evidence="4 5">
    <name type="scientific">Pelagomonas calceolata</name>
    <dbReference type="NCBI Taxonomy" id="35677"/>
    <lineage>
        <taxon>Eukaryota</taxon>
        <taxon>Sar</taxon>
        <taxon>Stramenopiles</taxon>
        <taxon>Ochrophyta</taxon>
        <taxon>Pelagophyceae</taxon>
        <taxon>Pelagomonadales</taxon>
        <taxon>Pelagomonadaceae</taxon>
        <taxon>Pelagomonas</taxon>
    </lineage>
</organism>
<gene>
    <name evidence="4" type="ORF">PECAL_1P19770</name>
</gene>
<keyword evidence="5" id="KW-1185">Reference proteome</keyword>
<dbReference type="Pfam" id="PF13621">
    <property type="entry name" value="Cupin_8"/>
    <property type="match status" value="1"/>
</dbReference>
<proteinExistence type="predicted"/>
<reference evidence="4" key="1">
    <citation type="submission" date="2021-11" db="EMBL/GenBank/DDBJ databases">
        <authorList>
            <consortium name="Genoscope - CEA"/>
            <person name="William W."/>
        </authorList>
    </citation>
    <scope>NUCLEOTIDE SEQUENCE</scope>
</reference>
<sequence>MPQPARDAKEDSADYWLAQANKAVPGCDAKKTEAQLLETNLEKVREDAKKLEETRWLFEERPADPLLRALGIIAGLAFVVYCCAASLVNQEEVYAAPSKPYAPKADTREKRQADGVRPFREGASWGGQWRASSEPGGIYMEGKPLVARRRPAYLAGEAHARRLGYHVTTDSISVDPIRGNCSSFGLEPPKNYPRDYLLTDIVQNWPPDSILVPPRHFMSLCRFDYRDPVQIKQAQAFRKAEVPFIVENNAILDKVAKDWSTPGFLERRLGTKKYKAEKSDDNHFMYYGGSRGHLRGWRPPTNDVRMTYNEWLSRALIARNTSILEEHYYFRVSPPDTTVRDIPVFAKEDPVFMPYPRLSKGVHCRFGYAGIIAEAHFDGSRNIVVELGGPPSSTGHANSGRRRYVMAKPSECANTYLLPKGHPSGRHSAIDWSRPVDLTKFPRWSQMRGFEVILEPGDALYIPSFWLHYIVSLGTNFQCNARSGHSEVSHEDVKGCGF</sequence>